<evidence type="ECO:0000256" key="4">
    <source>
        <dbReference type="ARBA" id="ARBA00023136"/>
    </source>
</evidence>
<evidence type="ECO:0000259" key="6">
    <source>
        <dbReference type="Pfam" id="PF07298"/>
    </source>
</evidence>
<evidence type="ECO:0000256" key="5">
    <source>
        <dbReference type="SAM" id="Phobius"/>
    </source>
</evidence>
<dbReference type="Gene3D" id="1.20.120.1630">
    <property type="match status" value="1"/>
</dbReference>
<feature type="transmembrane region" description="Helical" evidence="5">
    <location>
        <begin position="65"/>
        <end position="89"/>
    </location>
</feature>
<evidence type="ECO:0000313" key="8">
    <source>
        <dbReference type="Proteomes" id="UP000286576"/>
    </source>
</evidence>
<dbReference type="InterPro" id="IPR009915">
    <property type="entry name" value="NnrU_dom"/>
</dbReference>
<dbReference type="EMBL" id="QXFL01000009">
    <property type="protein sequence ID" value="RIV83634.1"/>
    <property type="molecule type" value="Genomic_DNA"/>
</dbReference>
<dbReference type="OrthoDB" id="7828645at2"/>
<proteinExistence type="predicted"/>
<evidence type="ECO:0000256" key="1">
    <source>
        <dbReference type="ARBA" id="ARBA00004141"/>
    </source>
</evidence>
<keyword evidence="8" id="KW-1185">Reference proteome</keyword>
<feature type="transmembrane region" description="Helical" evidence="5">
    <location>
        <begin position="139"/>
        <end position="160"/>
    </location>
</feature>
<evidence type="ECO:0000256" key="2">
    <source>
        <dbReference type="ARBA" id="ARBA00022692"/>
    </source>
</evidence>
<protein>
    <submittedName>
        <fullName evidence="7">MFS transporter</fullName>
    </submittedName>
</protein>
<dbReference type="GO" id="GO:0016020">
    <property type="term" value="C:membrane"/>
    <property type="evidence" value="ECO:0007669"/>
    <property type="project" value="UniProtKB-SubCell"/>
</dbReference>
<feature type="transmembrane region" description="Helical" evidence="5">
    <location>
        <begin position="189"/>
        <end position="212"/>
    </location>
</feature>
<reference evidence="7 8" key="1">
    <citation type="submission" date="2018-08" db="EMBL/GenBank/DDBJ databases">
        <title>Erythrobacter zhengii sp.nov., a bacterium isolated from deep-sea sediment.</title>
        <authorList>
            <person name="Fang C."/>
            <person name="Wu Y.-H."/>
            <person name="Sun C."/>
            <person name="Wang H."/>
            <person name="Cheng H."/>
            <person name="Meng F.-X."/>
            <person name="Wang C.-S."/>
            <person name="Xu X.-W."/>
        </authorList>
    </citation>
    <scope>NUCLEOTIDE SEQUENCE [LARGE SCALE GENOMIC DNA]</scope>
    <source>
        <strain evidence="7 8">V18</strain>
    </source>
</reference>
<feature type="domain" description="NnrU" evidence="6">
    <location>
        <begin position="8"/>
        <end position="218"/>
    </location>
</feature>
<accession>A0A418NP36</accession>
<dbReference type="Proteomes" id="UP000286576">
    <property type="component" value="Unassembled WGS sequence"/>
</dbReference>
<keyword evidence="3 5" id="KW-1133">Transmembrane helix</keyword>
<comment type="subcellular location">
    <subcellularLocation>
        <location evidence="1">Membrane</location>
        <topology evidence="1">Multi-pass membrane protein</topology>
    </subcellularLocation>
</comment>
<organism evidence="7 8">
    <name type="scientific">Aurantiacibacter zhengii</name>
    <dbReference type="NCBI Taxonomy" id="2307003"/>
    <lineage>
        <taxon>Bacteria</taxon>
        <taxon>Pseudomonadati</taxon>
        <taxon>Pseudomonadota</taxon>
        <taxon>Alphaproteobacteria</taxon>
        <taxon>Sphingomonadales</taxon>
        <taxon>Erythrobacteraceae</taxon>
        <taxon>Aurantiacibacter</taxon>
    </lineage>
</organism>
<sequence>MDESLAALIAASTAFVGSHFALSHPLRAPLVKLLGATGFMALYSIVALACLYWMNAAFGTAPAGYLGGSGVIGWIVASALTVVALVLLLGSFRANPALPAPRAETIASTREPTGVFAVTRHPMMWGFALWAVSHIVLWWSWRTNVVALAILVLALVGAHLQDRKKEALMGGAWKTWEAKTSYWPRWGRVLSAGWLLWLLALALWLAVTWAHLHLAGIPAGAWRWI</sequence>
<name>A0A418NP36_9SPHN</name>
<keyword evidence="2 5" id="KW-0812">Transmembrane</keyword>
<dbReference type="RefSeq" id="WP_119587945.1">
    <property type="nucleotide sequence ID" value="NZ_CAWODQ010000029.1"/>
</dbReference>
<evidence type="ECO:0000313" key="7">
    <source>
        <dbReference type="EMBL" id="RIV83634.1"/>
    </source>
</evidence>
<comment type="caution">
    <text evidence="7">The sequence shown here is derived from an EMBL/GenBank/DDBJ whole genome shotgun (WGS) entry which is preliminary data.</text>
</comment>
<feature type="transmembrane region" description="Helical" evidence="5">
    <location>
        <begin position="33"/>
        <end position="53"/>
    </location>
</feature>
<dbReference type="Pfam" id="PF07298">
    <property type="entry name" value="NnrU"/>
    <property type="match status" value="1"/>
</dbReference>
<evidence type="ECO:0000256" key="3">
    <source>
        <dbReference type="ARBA" id="ARBA00022989"/>
    </source>
</evidence>
<dbReference type="AlphaFoldDB" id="A0A418NP36"/>
<gene>
    <name evidence="7" type="ORF">D2V07_16160</name>
</gene>
<keyword evidence="4 5" id="KW-0472">Membrane</keyword>